<dbReference type="EMBL" id="BHYM01000042">
    <property type="protein sequence ID" value="GCE41262.1"/>
    <property type="molecule type" value="Genomic_DNA"/>
</dbReference>
<organism evidence="1 2">
    <name type="scientific">Rhodococcus wratislaviensis</name>
    <name type="common">Tsukamurella wratislaviensis</name>
    <dbReference type="NCBI Taxonomy" id="44752"/>
    <lineage>
        <taxon>Bacteria</taxon>
        <taxon>Bacillati</taxon>
        <taxon>Actinomycetota</taxon>
        <taxon>Actinomycetes</taxon>
        <taxon>Mycobacteriales</taxon>
        <taxon>Nocardiaceae</taxon>
        <taxon>Rhodococcus</taxon>
    </lineage>
</organism>
<dbReference type="Proteomes" id="UP000287519">
    <property type="component" value="Unassembled WGS sequence"/>
</dbReference>
<accession>A0A402CCB1</accession>
<dbReference type="AlphaFoldDB" id="A0A402CCB1"/>
<proteinExistence type="predicted"/>
<dbReference type="OrthoDB" id="4466288at2"/>
<gene>
    <name evidence="1" type="ORF">Rhow_004921</name>
</gene>
<protein>
    <recommendedName>
        <fullName evidence="3">ABM domain-containing protein</fullName>
    </recommendedName>
</protein>
<evidence type="ECO:0000313" key="1">
    <source>
        <dbReference type="EMBL" id="GCE41262.1"/>
    </source>
</evidence>
<reference evidence="1 2" key="1">
    <citation type="submission" date="2018-11" db="EMBL/GenBank/DDBJ databases">
        <title>Microbial catabolism of amino acid.</title>
        <authorList>
            <person name="Hibi M."/>
            <person name="Ogawa J."/>
        </authorList>
    </citation>
    <scope>NUCLEOTIDE SEQUENCE [LARGE SCALE GENOMIC DNA]</scope>
    <source>
        <strain evidence="1 2">C31-06</strain>
    </source>
</reference>
<dbReference type="RefSeq" id="WP_124393388.1">
    <property type="nucleotide sequence ID" value="NZ_BHYM01000042.1"/>
</dbReference>
<name>A0A402CCB1_RHOWR</name>
<keyword evidence="2" id="KW-1185">Reference proteome</keyword>
<comment type="caution">
    <text evidence="1">The sequence shown here is derived from an EMBL/GenBank/DDBJ whole genome shotgun (WGS) entry which is preliminary data.</text>
</comment>
<evidence type="ECO:0008006" key="3">
    <source>
        <dbReference type="Google" id="ProtNLM"/>
    </source>
</evidence>
<sequence length="102" mass="11078">MSYCAELVTFTLSTSNEEFFALRKAAITEVKAAHPKLLSVPFCAKRADGSWVDLWIYESKEAADAANADAANLPEFMKMFAVIDGVDIEVTECPESAVSPLA</sequence>
<evidence type="ECO:0000313" key="2">
    <source>
        <dbReference type="Proteomes" id="UP000287519"/>
    </source>
</evidence>